<name>A0A4D7DP01_9HYPH</name>
<evidence type="ECO:0000313" key="4">
    <source>
        <dbReference type="Proteomes" id="UP000826513"/>
    </source>
</evidence>
<evidence type="ECO:0000313" key="1">
    <source>
        <dbReference type="EMBL" id="QCI97577.1"/>
    </source>
</evidence>
<reference evidence="1 3" key="1">
    <citation type="submission" date="2019-04" db="EMBL/GenBank/DDBJ databases">
        <title>Complete genome sequence of Agrobacterium larrymoorei CFBP5473.</title>
        <authorList>
            <person name="Haryono M."/>
            <person name="Chou L."/>
            <person name="Lin Y.-C."/>
            <person name="Lai E.-M."/>
            <person name="Kuo C.-H."/>
        </authorList>
    </citation>
    <scope>NUCLEOTIDE SEQUENCE [LARGE SCALE GENOMIC DNA]</scope>
    <source>
        <strain evidence="1 3">CFBP5473</strain>
    </source>
</reference>
<accession>A0A4D7DP01</accession>
<dbReference type="EMBL" id="CP072167">
    <property type="protein sequence ID" value="QYA06982.1"/>
    <property type="molecule type" value="Genomic_DNA"/>
</dbReference>
<dbReference type="RefSeq" id="WP_027677404.1">
    <property type="nucleotide sequence ID" value="NZ_CP039691.1"/>
</dbReference>
<dbReference type="KEGG" id="alf:CFBP5473_06385"/>
<proteinExistence type="predicted"/>
<keyword evidence="4" id="KW-1185">Reference proteome</keyword>
<dbReference type="Proteomes" id="UP000298545">
    <property type="component" value="Chromosome circular"/>
</dbReference>
<reference evidence="2 4" key="2">
    <citation type="submission" date="2021-03" db="EMBL/GenBank/DDBJ databases">
        <title>Rapid diversification of plasmids in a genus of pathogenic and nitrogen fixing bacteria.</title>
        <authorList>
            <person name="Weisberg A.J."/>
            <person name="Miller M."/>
            <person name="Ream W."/>
            <person name="Grunwald N.J."/>
            <person name="Chang J.H."/>
        </authorList>
    </citation>
    <scope>NUCLEOTIDE SEQUENCE [LARGE SCALE GENOMIC DNA]</scope>
    <source>
        <strain evidence="2 4">AF3.44</strain>
    </source>
</reference>
<dbReference type="EMBL" id="CP039691">
    <property type="protein sequence ID" value="QCI97577.1"/>
    <property type="molecule type" value="Genomic_DNA"/>
</dbReference>
<organism evidence="1 3">
    <name type="scientific">Agrobacterium larrymoorei</name>
    <dbReference type="NCBI Taxonomy" id="160699"/>
    <lineage>
        <taxon>Bacteria</taxon>
        <taxon>Pseudomonadati</taxon>
        <taxon>Pseudomonadota</taxon>
        <taxon>Alphaproteobacteria</taxon>
        <taxon>Hyphomicrobiales</taxon>
        <taxon>Rhizobiaceae</taxon>
        <taxon>Rhizobium/Agrobacterium group</taxon>
        <taxon>Agrobacterium</taxon>
    </lineage>
</organism>
<gene>
    <name evidence="1" type="ORF">CFBP5473_06385</name>
    <name evidence="2" type="ORF">J5285_13300</name>
</gene>
<dbReference type="AlphaFoldDB" id="A0A4D7DP01"/>
<evidence type="ECO:0000313" key="3">
    <source>
        <dbReference type="Proteomes" id="UP000298545"/>
    </source>
</evidence>
<sequence length="118" mass="13428">MIDILMVDDRPQRPEHFCVAFPITRQFYAYSVGKFSFAERLALGSTCAVISDGKVFEDTEQMPSGSRQSKIHLAETHERLLVAQKSKCTARRAIRRHIIVIANAGLKEYENAEMRLTL</sequence>
<dbReference type="Proteomes" id="UP000826513">
    <property type="component" value="Chromosome 1"/>
</dbReference>
<evidence type="ECO:0000313" key="2">
    <source>
        <dbReference type="EMBL" id="QYA06982.1"/>
    </source>
</evidence>
<protein>
    <submittedName>
        <fullName evidence="1">Uncharacterized protein</fullName>
    </submittedName>
</protein>